<dbReference type="InterPro" id="IPR011047">
    <property type="entry name" value="Quinoprotein_ADH-like_sf"/>
</dbReference>
<evidence type="ECO:0000256" key="3">
    <source>
        <dbReference type="ARBA" id="ARBA00023180"/>
    </source>
</evidence>
<protein>
    <submittedName>
        <fullName evidence="5">Uncharacterized protein</fullName>
    </submittedName>
</protein>
<dbReference type="Pfam" id="PF14312">
    <property type="entry name" value="FG-GAP_2"/>
    <property type="match status" value="2"/>
</dbReference>
<dbReference type="SMART" id="SM00191">
    <property type="entry name" value="Int_alpha"/>
    <property type="match status" value="5"/>
</dbReference>
<dbReference type="EMBL" id="JAQOUE010000001">
    <property type="protein sequence ID" value="MDT7041585.1"/>
    <property type="molecule type" value="Genomic_DNA"/>
</dbReference>
<keyword evidence="4" id="KW-0472">Membrane</keyword>
<keyword evidence="4" id="KW-0812">Transmembrane</keyword>
<evidence type="ECO:0000256" key="1">
    <source>
        <dbReference type="ARBA" id="ARBA00022729"/>
    </source>
</evidence>
<evidence type="ECO:0000256" key="4">
    <source>
        <dbReference type="SAM" id="Phobius"/>
    </source>
</evidence>
<dbReference type="InterPro" id="IPR013519">
    <property type="entry name" value="Int_alpha_beta-p"/>
</dbReference>
<name>A0ABU3K5E9_9BACT</name>
<sequence length="414" mass="43754">MSIRGKQEPSYGFLVFGMVWVVWSLFFVQGGFAQSPYAQGVTLTSSQPTLLEGFGFAVASDGDVVLVGAPHASGTRGQTGKAFLFDRETGKILHVFLPSSPVGDDLFGLSVGLIEQFVVIGAPRGRGLTQRPAGRVEIFDRQSGKFVQEFVSPNSTAAVFGHAMAIQGPWIAIGDPGASSPENFEVGEVLVFELATGKLLHTFLAPEVQQGKADGFGHALAFVGASLAISAPMGGVDPIDHGKIYLFDLQSHELVGTLKSLEPQSNEYFGWSLVSDGEALLVGALGRGAEAGAVYYYNHSGEFQKRLESPHPQSGDHFGEAVALLKNHYVVAAPGDDSAGVDSGTVFVFDKQQGSLQFTLSNPGDATGVADLFGLSMNGSKEHLFVGAPYGDLANMPDAGLVYQFSFPSLPPLY</sequence>
<organism evidence="5 6">
    <name type="scientific">Candidatus Nitronereus thalassa</name>
    <dbReference type="NCBI Taxonomy" id="3020898"/>
    <lineage>
        <taxon>Bacteria</taxon>
        <taxon>Pseudomonadati</taxon>
        <taxon>Nitrospirota</taxon>
        <taxon>Nitrospiria</taxon>
        <taxon>Nitrospirales</taxon>
        <taxon>Nitrospiraceae</taxon>
        <taxon>Candidatus Nitronereus</taxon>
    </lineage>
</organism>
<proteinExistence type="predicted"/>
<keyword evidence="2" id="KW-0677">Repeat</keyword>
<evidence type="ECO:0000313" key="6">
    <source>
        <dbReference type="Proteomes" id="UP001250932"/>
    </source>
</evidence>
<keyword evidence="4" id="KW-1133">Transmembrane helix</keyword>
<dbReference type="RefSeq" id="WP_313831934.1">
    <property type="nucleotide sequence ID" value="NZ_JAQOUE010000001.1"/>
</dbReference>
<accession>A0ABU3K5E9</accession>
<dbReference type="Gene3D" id="2.130.10.130">
    <property type="entry name" value="Integrin alpha, N-terminal"/>
    <property type="match status" value="2"/>
</dbReference>
<dbReference type="Proteomes" id="UP001250932">
    <property type="component" value="Unassembled WGS sequence"/>
</dbReference>
<dbReference type="InterPro" id="IPR013517">
    <property type="entry name" value="FG-GAP"/>
</dbReference>
<keyword evidence="1" id="KW-0732">Signal</keyword>
<dbReference type="PANTHER" id="PTHR36220:SF1">
    <property type="entry name" value="GAMMA TUBULIN COMPLEX COMPONENT C-TERMINAL DOMAIN-CONTAINING PROTEIN"/>
    <property type="match status" value="1"/>
</dbReference>
<evidence type="ECO:0000313" key="5">
    <source>
        <dbReference type="EMBL" id="MDT7041585.1"/>
    </source>
</evidence>
<dbReference type="SUPFAM" id="SSF50998">
    <property type="entry name" value="Quinoprotein alcohol dehydrogenase-like"/>
    <property type="match status" value="1"/>
</dbReference>
<evidence type="ECO:0000256" key="2">
    <source>
        <dbReference type="ARBA" id="ARBA00022737"/>
    </source>
</evidence>
<comment type="caution">
    <text evidence="5">The sequence shown here is derived from an EMBL/GenBank/DDBJ whole genome shotgun (WGS) entry which is preliminary data.</text>
</comment>
<keyword evidence="3" id="KW-0325">Glycoprotein</keyword>
<feature type="transmembrane region" description="Helical" evidence="4">
    <location>
        <begin position="12"/>
        <end position="32"/>
    </location>
</feature>
<gene>
    <name evidence="5" type="ORF">PPG34_04435</name>
</gene>
<dbReference type="PANTHER" id="PTHR36220">
    <property type="entry name" value="UNNAMED PRODUCT"/>
    <property type="match status" value="1"/>
</dbReference>
<keyword evidence="6" id="KW-1185">Reference proteome</keyword>
<dbReference type="InterPro" id="IPR028994">
    <property type="entry name" value="Integrin_alpha_N"/>
</dbReference>
<dbReference type="PROSITE" id="PS51470">
    <property type="entry name" value="FG_GAP"/>
    <property type="match status" value="2"/>
</dbReference>
<reference evidence="5 6" key="1">
    <citation type="journal article" date="2023" name="ISME J.">
        <title>Cultivation and genomic characterization of novel and ubiquitous marine nitrite-oxidizing bacteria from the Nitrospirales.</title>
        <authorList>
            <person name="Mueller A.J."/>
            <person name="Daebeler A."/>
            <person name="Herbold C.W."/>
            <person name="Kirkegaard R.H."/>
            <person name="Daims H."/>
        </authorList>
    </citation>
    <scope>NUCLEOTIDE SEQUENCE [LARGE SCALE GENOMIC DNA]</scope>
    <source>
        <strain evidence="5 6">EB</strain>
    </source>
</reference>